<dbReference type="Proteomes" id="UP000777482">
    <property type="component" value="Unassembled WGS sequence"/>
</dbReference>
<keyword evidence="2" id="KW-0812">Transmembrane</keyword>
<dbReference type="EMBL" id="PUHQ01000104">
    <property type="protein sequence ID" value="KAG0656078.1"/>
    <property type="molecule type" value="Genomic_DNA"/>
</dbReference>
<evidence type="ECO:0008006" key="6">
    <source>
        <dbReference type="Google" id="ProtNLM"/>
    </source>
</evidence>
<keyword evidence="2" id="KW-1133">Transmembrane helix</keyword>
<dbReference type="OrthoDB" id="2529959at2759"/>
<keyword evidence="3" id="KW-0732">Signal</keyword>
<dbReference type="AlphaFoldDB" id="A0A9P7B3D2"/>
<name>A0A9P7B3D2_RHOMI</name>
<evidence type="ECO:0000313" key="4">
    <source>
        <dbReference type="EMBL" id="KAG0656078.1"/>
    </source>
</evidence>
<proteinExistence type="predicted"/>
<feature type="transmembrane region" description="Helical" evidence="2">
    <location>
        <begin position="182"/>
        <end position="205"/>
    </location>
</feature>
<evidence type="ECO:0000313" key="5">
    <source>
        <dbReference type="Proteomes" id="UP000777482"/>
    </source>
</evidence>
<feature type="signal peptide" evidence="3">
    <location>
        <begin position="1"/>
        <end position="32"/>
    </location>
</feature>
<feature type="chain" id="PRO_5040232366" description="Transmembrane protein" evidence="3">
    <location>
        <begin position="33"/>
        <end position="240"/>
    </location>
</feature>
<comment type="caution">
    <text evidence="4">The sequence shown here is derived from an EMBL/GenBank/DDBJ whole genome shotgun (WGS) entry which is preliminary data.</text>
</comment>
<protein>
    <recommendedName>
        <fullName evidence="6">Transmembrane protein</fullName>
    </recommendedName>
</protein>
<evidence type="ECO:0000256" key="2">
    <source>
        <dbReference type="SAM" id="Phobius"/>
    </source>
</evidence>
<feature type="compositionally biased region" description="Low complexity" evidence="1">
    <location>
        <begin position="62"/>
        <end position="71"/>
    </location>
</feature>
<gene>
    <name evidence="4" type="ORF">C6P46_000446</name>
</gene>
<feature type="region of interest" description="Disordered" evidence="1">
    <location>
        <begin position="35"/>
        <end position="85"/>
    </location>
</feature>
<evidence type="ECO:0000256" key="1">
    <source>
        <dbReference type="SAM" id="MobiDB-lite"/>
    </source>
</evidence>
<reference evidence="4 5" key="1">
    <citation type="submission" date="2020-11" db="EMBL/GenBank/DDBJ databases">
        <title>Kefir isolates.</title>
        <authorList>
            <person name="Marcisauskas S."/>
            <person name="Kim Y."/>
            <person name="Blasche S."/>
        </authorList>
    </citation>
    <scope>NUCLEOTIDE SEQUENCE [LARGE SCALE GENOMIC DNA]</scope>
    <source>
        <strain evidence="4 5">KR</strain>
    </source>
</reference>
<accession>A0A9P7B3D2</accession>
<keyword evidence="2" id="KW-0472">Membrane</keyword>
<keyword evidence="5" id="KW-1185">Reference proteome</keyword>
<organism evidence="4 5">
    <name type="scientific">Rhodotorula mucilaginosa</name>
    <name type="common">Yeast</name>
    <name type="synonym">Rhodotorula rubra</name>
    <dbReference type="NCBI Taxonomy" id="5537"/>
    <lineage>
        <taxon>Eukaryota</taxon>
        <taxon>Fungi</taxon>
        <taxon>Dikarya</taxon>
        <taxon>Basidiomycota</taxon>
        <taxon>Pucciniomycotina</taxon>
        <taxon>Microbotryomycetes</taxon>
        <taxon>Sporidiobolales</taxon>
        <taxon>Sporidiobolaceae</taxon>
        <taxon>Rhodotorula</taxon>
    </lineage>
</organism>
<evidence type="ECO:0000256" key="3">
    <source>
        <dbReference type="SAM" id="SignalP"/>
    </source>
</evidence>
<sequence length="240" mass="24733">MRRPAQLLSHLAARSPYWTLVLLLQYLHLALGRPAPPSEEEDAPAANDDGAGGVAAKEEQKPTATAAPSTAKNEAEKSSSTETATAAWATQTSGGMQQSSDKQDTIILHSDASLSKFWVADISRADGASGLQAGPIWETLKWEACCQKFTFPDGVATTVGASASTGTTNANGLLTGLDGSTFSFIIAAIAAVVIAAAALIAVMCCKPRKTNPSVNLQHILSGDGKEAALARPPPAAFSTA</sequence>